<dbReference type="AlphaFoldDB" id="G8NWK7"/>
<evidence type="ECO:0000256" key="4">
    <source>
        <dbReference type="SAM" id="MobiDB-lite"/>
    </source>
</evidence>
<feature type="region of interest" description="Disordered" evidence="4">
    <location>
        <begin position="448"/>
        <end position="611"/>
    </location>
</feature>
<feature type="region of interest" description="Disordered" evidence="4">
    <location>
        <begin position="40"/>
        <end position="112"/>
    </location>
</feature>
<dbReference type="OrthoDB" id="110896at2"/>
<dbReference type="NCBIfam" id="TIGR03302">
    <property type="entry name" value="OM_YfiO"/>
    <property type="match status" value="1"/>
</dbReference>
<organism evidence="7 8">
    <name type="scientific">Granulicella mallensis (strain ATCC BAA-1857 / DSM 23137 / MP5ACTX8)</name>
    <dbReference type="NCBI Taxonomy" id="682795"/>
    <lineage>
        <taxon>Bacteria</taxon>
        <taxon>Pseudomonadati</taxon>
        <taxon>Acidobacteriota</taxon>
        <taxon>Terriglobia</taxon>
        <taxon>Terriglobales</taxon>
        <taxon>Acidobacteriaceae</taxon>
        <taxon>Granulicella</taxon>
    </lineage>
</organism>
<dbReference type="Pfam" id="PF13525">
    <property type="entry name" value="YfiO"/>
    <property type="match status" value="1"/>
</dbReference>
<evidence type="ECO:0000256" key="2">
    <source>
        <dbReference type="ARBA" id="ARBA00023136"/>
    </source>
</evidence>
<dbReference type="KEGG" id="gma:AciX8_4624"/>
<feature type="compositionally biased region" description="Basic and acidic residues" evidence="4">
    <location>
        <begin position="81"/>
        <end position="102"/>
    </location>
</feature>
<feature type="compositionally biased region" description="Basic and acidic residues" evidence="4">
    <location>
        <begin position="588"/>
        <end position="597"/>
    </location>
</feature>
<dbReference type="InterPro" id="IPR011990">
    <property type="entry name" value="TPR-like_helical_dom_sf"/>
</dbReference>
<keyword evidence="3" id="KW-0998">Cell outer membrane</keyword>
<evidence type="ECO:0000259" key="6">
    <source>
        <dbReference type="Pfam" id="PF13525"/>
    </source>
</evidence>
<dbReference type="Proteomes" id="UP000007113">
    <property type="component" value="Chromosome"/>
</dbReference>
<keyword evidence="7" id="KW-0449">Lipoprotein</keyword>
<evidence type="ECO:0000313" key="8">
    <source>
        <dbReference type="Proteomes" id="UP000007113"/>
    </source>
</evidence>
<dbReference type="InterPro" id="IPR039565">
    <property type="entry name" value="BamD-like"/>
</dbReference>
<evidence type="ECO:0000313" key="7">
    <source>
        <dbReference type="EMBL" id="AEU38894.1"/>
    </source>
</evidence>
<sequence length="611" mass="64727" precursor="true">MRTGFGSFFTSRRAGWMAGLAVAAMLSPSLALVAQETAPAAATPQTTEPATTAPAQATSGDQATSATLSNTPDKKKKHEKVAKADRVKQGKDTRAVIKRDSKLQPQLSKDAQLPDKQLYDKALAQSKSGHYDVARLDLQTLLNTYPDSQYQMRAKLAVADSFYREGGSAALAQAEQEYTDFITFFPNVPEAAEAQMRVGDIYLKQMDVPDRDYTKALKAEEAYRTMLRQYRDAPPKLLEEVRQKLREVQEVMATREAELGAFYASHENWAATIARYQTVIDQYPQYSHMDDALIGLGDAYAAQAHIIRSQALPEAARAKLLQEYDGKAATAYRTVVLEHSAAPHAEDAKERLAAMNLPIPEPTPEQVAASEALESSRAQYTMSRRLQLLILHKPDTVPAARAGDPPLDDAPITTAPQVIKQMLASYAGALNPAAAAAAAADAAKTPITAAPGSDSAAPATTAEPSAAAAPPTLSDVPAPGEAAHDSTTSTMEAAPARSGPTGTGLGVEVLTPGVSTSPVSNLPAATGAPDPNNGLPTAGPKDTAALPPIEKPAEAPDQVNELKGASAQPAAQTATTGKNGKKKNPKQPFDKDDESSSTHKKKKGLDKLNPL</sequence>
<protein>
    <submittedName>
        <fullName evidence="7">Outer membrane assembly lipoprotein YfiO</fullName>
    </submittedName>
</protein>
<gene>
    <name evidence="7" type="ordered locus">AciX8_4624</name>
</gene>
<feature type="compositionally biased region" description="Low complexity" evidence="4">
    <location>
        <begin position="448"/>
        <end position="472"/>
    </location>
</feature>
<keyword evidence="2" id="KW-0472">Membrane</keyword>
<feature type="chain" id="PRO_5003513181" evidence="5">
    <location>
        <begin position="34"/>
        <end position="611"/>
    </location>
</feature>
<evidence type="ECO:0000256" key="1">
    <source>
        <dbReference type="ARBA" id="ARBA00022729"/>
    </source>
</evidence>
<name>G8NWK7_GRAMM</name>
<dbReference type="STRING" id="682795.AciX8_4624"/>
<accession>G8NWK7</accession>
<keyword evidence="1 5" id="KW-0732">Signal</keyword>
<dbReference type="HOGENOM" id="CLU_446731_0_0_0"/>
<keyword evidence="8" id="KW-1185">Reference proteome</keyword>
<dbReference type="RefSeq" id="WP_014267765.1">
    <property type="nucleotide sequence ID" value="NC_016631.1"/>
</dbReference>
<dbReference type="eggNOG" id="COG4105">
    <property type="taxonomic scope" value="Bacteria"/>
</dbReference>
<evidence type="ECO:0000256" key="5">
    <source>
        <dbReference type="SAM" id="SignalP"/>
    </source>
</evidence>
<proteinExistence type="predicted"/>
<dbReference type="InterPro" id="IPR017689">
    <property type="entry name" value="BamD"/>
</dbReference>
<dbReference type="Gene3D" id="1.25.40.10">
    <property type="entry name" value="Tetratricopeptide repeat domain"/>
    <property type="match status" value="1"/>
</dbReference>
<feature type="compositionally biased region" description="Polar residues" evidence="4">
    <location>
        <begin position="59"/>
        <end position="71"/>
    </location>
</feature>
<evidence type="ECO:0000256" key="3">
    <source>
        <dbReference type="ARBA" id="ARBA00023237"/>
    </source>
</evidence>
<reference evidence="7 8" key="1">
    <citation type="submission" date="2011-11" db="EMBL/GenBank/DDBJ databases">
        <title>Complete sequence of Granulicella mallensis MP5ACTX8.</title>
        <authorList>
            <consortium name="US DOE Joint Genome Institute"/>
            <person name="Lucas S."/>
            <person name="Copeland A."/>
            <person name="Lapidus A."/>
            <person name="Cheng J.-F."/>
            <person name="Goodwin L."/>
            <person name="Pitluck S."/>
            <person name="Peters L."/>
            <person name="Lu M."/>
            <person name="Detter J.C."/>
            <person name="Han C."/>
            <person name="Tapia R."/>
            <person name="Land M."/>
            <person name="Hauser L."/>
            <person name="Kyrpides N."/>
            <person name="Ivanova N."/>
            <person name="Mikhailova N."/>
            <person name="Pagani I."/>
            <person name="Rawat S."/>
            <person name="Mannisto M."/>
            <person name="Haggblom M."/>
            <person name="Woyke T."/>
        </authorList>
    </citation>
    <scope>NUCLEOTIDE SEQUENCE [LARGE SCALE GENOMIC DNA]</scope>
    <source>
        <strain evidence="8">ATCC BAA-1857 / DSM 23137 / MP5ACTX8</strain>
    </source>
</reference>
<dbReference type="SUPFAM" id="SSF48452">
    <property type="entry name" value="TPR-like"/>
    <property type="match status" value="1"/>
</dbReference>
<feature type="domain" description="Outer membrane lipoprotein BamD-like" evidence="6">
    <location>
        <begin position="113"/>
        <end position="302"/>
    </location>
</feature>
<feature type="signal peptide" evidence="5">
    <location>
        <begin position="1"/>
        <end position="33"/>
    </location>
</feature>
<dbReference type="EMBL" id="CP003130">
    <property type="protein sequence ID" value="AEU38894.1"/>
    <property type="molecule type" value="Genomic_DNA"/>
</dbReference>
<feature type="compositionally biased region" description="Low complexity" evidence="4">
    <location>
        <begin position="40"/>
        <end position="58"/>
    </location>
</feature>
<feature type="compositionally biased region" description="Low complexity" evidence="4">
    <location>
        <begin position="565"/>
        <end position="578"/>
    </location>
</feature>